<name>A0A7T8KGB4_CALRO</name>
<keyword evidence="2" id="KW-1185">Reference proteome</keyword>
<dbReference type="Proteomes" id="UP000595437">
    <property type="component" value="Chromosome 5"/>
</dbReference>
<proteinExistence type="predicted"/>
<protein>
    <submittedName>
        <fullName evidence="1">Uncharacterized protein</fullName>
    </submittedName>
</protein>
<accession>A0A7T8KGB4</accession>
<evidence type="ECO:0000313" key="2">
    <source>
        <dbReference type="Proteomes" id="UP000595437"/>
    </source>
</evidence>
<evidence type="ECO:0000313" key="1">
    <source>
        <dbReference type="EMBL" id="QQP55316.1"/>
    </source>
</evidence>
<organism evidence="1 2">
    <name type="scientific">Caligus rogercresseyi</name>
    <name type="common">Sea louse</name>
    <dbReference type="NCBI Taxonomy" id="217165"/>
    <lineage>
        <taxon>Eukaryota</taxon>
        <taxon>Metazoa</taxon>
        <taxon>Ecdysozoa</taxon>
        <taxon>Arthropoda</taxon>
        <taxon>Crustacea</taxon>
        <taxon>Multicrustacea</taxon>
        <taxon>Hexanauplia</taxon>
        <taxon>Copepoda</taxon>
        <taxon>Siphonostomatoida</taxon>
        <taxon>Caligidae</taxon>
        <taxon>Caligus</taxon>
    </lineage>
</organism>
<dbReference type="AlphaFoldDB" id="A0A7T8KGB4"/>
<sequence>MRGLLFRNNERTSWRSLSPTPSFRTPWAIRTLITTDMSKEIYLNTYSQSPPFQKYTEFPSLVFVKGVPSLVLDMSLIPRLRERRVPSLVSVIGHFNITMI</sequence>
<gene>
    <name evidence="1" type="ORF">FKW44_008459</name>
</gene>
<reference evidence="2" key="1">
    <citation type="submission" date="2021-01" db="EMBL/GenBank/DDBJ databases">
        <title>Caligus Genome Assembly.</title>
        <authorList>
            <person name="Gallardo-Escarate C."/>
        </authorList>
    </citation>
    <scope>NUCLEOTIDE SEQUENCE [LARGE SCALE GENOMIC DNA]</scope>
</reference>
<dbReference type="EMBL" id="CP045894">
    <property type="protein sequence ID" value="QQP55316.1"/>
    <property type="molecule type" value="Genomic_DNA"/>
</dbReference>